<proteinExistence type="predicted"/>
<keyword evidence="16" id="KW-0496">Mitochondrion</keyword>
<dbReference type="GO" id="GO:0090141">
    <property type="term" value="P:positive regulation of mitochondrial fission"/>
    <property type="evidence" value="ECO:0007669"/>
    <property type="project" value="TreeGrafter"/>
</dbReference>
<dbReference type="GO" id="GO:0005741">
    <property type="term" value="C:mitochondrial outer membrane"/>
    <property type="evidence" value="ECO:0007669"/>
    <property type="project" value="UniProtKB-SubCell"/>
</dbReference>
<dbReference type="GO" id="GO:0042981">
    <property type="term" value="P:regulation of apoptotic process"/>
    <property type="evidence" value="ECO:0007669"/>
    <property type="project" value="TreeGrafter"/>
</dbReference>
<dbReference type="AlphaFoldDB" id="A0A0K8SIE7"/>
<dbReference type="EC" id="2.7.11.1" evidence="5"/>
<evidence type="ECO:0000256" key="12">
    <source>
        <dbReference type="ARBA" id="ARBA00022792"/>
    </source>
</evidence>
<evidence type="ECO:0000256" key="6">
    <source>
        <dbReference type="ARBA" id="ARBA00022527"/>
    </source>
</evidence>
<keyword evidence="11" id="KW-1000">Mitochondrion outer membrane</keyword>
<evidence type="ECO:0000256" key="1">
    <source>
        <dbReference type="ARBA" id="ARBA00001946"/>
    </source>
</evidence>
<keyword evidence="15" id="KW-0809">Transit peptide</keyword>
<evidence type="ECO:0000256" key="11">
    <source>
        <dbReference type="ARBA" id="ARBA00022787"/>
    </source>
</evidence>
<accession>A0A0K8SIE7</accession>
<evidence type="ECO:0000256" key="15">
    <source>
        <dbReference type="ARBA" id="ARBA00022946"/>
    </source>
</evidence>
<keyword evidence="8" id="KW-0479">Metal-binding</keyword>
<evidence type="ECO:0000256" key="9">
    <source>
        <dbReference type="ARBA" id="ARBA00022741"/>
    </source>
</evidence>
<dbReference type="PANTHER" id="PTHR22972:SF7">
    <property type="entry name" value="SERINE_THREONINE-PROTEIN KINASE PINK1, MITOCHONDRIAL"/>
    <property type="match status" value="1"/>
</dbReference>
<name>A0A0K8SIE7_LYGHE</name>
<evidence type="ECO:0000313" key="20">
    <source>
        <dbReference type="EMBL" id="JAG53057.1"/>
    </source>
</evidence>
<dbReference type="InterPro" id="IPR051511">
    <property type="entry name" value="MitoQC_Scaffold_Kinases"/>
</dbReference>
<dbReference type="PROSITE" id="PS00108">
    <property type="entry name" value="PROTEIN_KINASE_ST"/>
    <property type="match status" value="1"/>
</dbReference>
<comment type="catalytic activity">
    <reaction evidence="17">
        <text>L-threonyl-[protein] + ATP = O-phospho-L-threonyl-[protein] + ADP + H(+)</text>
        <dbReference type="Rhea" id="RHEA:46608"/>
        <dbReference type="Rhea" id="RHEA-COMP:11060"/>
        <dbReference type="Rhea" id="RHEA-COMP:11605"/>
        <dbReference type="ChEBI" id="CHEBI:15378"/>
        <dbReference type="ChEBI" id="CHEBI:30013"/>
        <dbReference type="ChEBI" id="CHEBI:30616"/>
        <dbReference type="ChEBI" id="CHEBI:61977"/>
        <dbReference type="ChEBI" id="CHEBI:456216"/>
        <dbReference type="EC" id="2.7.11.1"/>
    </reaction>
</comment>
<dbReference type="GO" id="GO:0000422">
    <property type="term" value="P:autophagy of mitochondrion"/>
    <property type="evidence" value="ECO:0007669"/>
    <property type="project" value="TreeGrafter"/>
</dbReference>
<dbReference type="PROSITE" id="PS50011">
    <property type="entry name" value="PROTEIN_KINASE_DOM"/>
    <property type="match status" value="1"/>
</dbReference>
<dbReference type="SUPFAM" id="SSF56112">
    <property type="entry name" value="Protein kinase-like (PK-like)"/>
    <property type="match status" value="1"/>
</dbReference>
<evidence type="ECO:0000259" key="19">
    <source>
        <dbReference type="PROSITE" id="PS50011"/>
    </source>
</evidence>
<dbReference type="EMBL" id="GBRD01004241">
    <property type="protein sequence ID" value="JAG61580.1"/>
    <property type="molecule type" value="Transcribed_RNA"/>
</dbReference>
<keyword evidence="7" id="KW-0808">Transferase</keyword>
<evidence type="ECO:0000256" key="10">
    <source>
        <dbReference type="ARBA" id="ARBA00022777"/>
    </source>
</evidence>
<evidence type="ECO:0000256" key="4">
    <source>
        <dbReference type="ARBA" id="ARBA00004572"/>
    </source>
</evidence>
<evidence type="ECO:0000256" key="3">
    <source>
        <dbReference type="ARBA" id="ARBA00004514"/>
    </source>
</evidence>
<keyword evidence="6" id="KW-0723">Serine/threonine-protein kinase</keyword>
<feature type="domain" description="Protein kinase" evidence="19">
    <location>
        <begin position="154"/>
        <end position="514"/>
    </location>
</feature>
<evidence type="ECO:0000256" key="14">
    <source>
        <dbReference type="ARBA" id="ARBA00022842"/>
    </source>
</evidence>
<evidence type="ECO:0000256" key="8">
    <source>
        <dbReference type="ARBA" id="ARBA00022723"/>
    </source>
</evidence>
<dbReference type="Gene3D" id="1.10.510.10">
    <property type="entry name" value="Transferase(Phosphotransferase) domain 1"/>
    <property type="match status" value="1"/>
</dbReference>
<keyword evidence="14" id="KW-0460">Magnesium</keyword>
<dbReference type="GO" id="GO:0005743">
    <property type="term" value="C:mitochondrial inner membrane"/>
    <property type="evidence" value="ECO:0007669"/>
    <property type="project" value="UniProtKB-SubCell"/>
</dbReference>
<dbReference type="GO" id="GO:0004674">
    <property type="term" value="F:protein serine/threonine kinase activity"/>
    <property type="evidence" value="ECO:0007669"/>
    <property type="project" value="UniProtKB-KW"/>
</dbReference>
<keyword evidence="9" id="KW-0547">Nucleotide-binding</keyword>
<comment type="subcellular location">
    <subcellularLocation>
        <location evidence="3">Cytoplasm</location>
        <location evidence="3">Cytosol</location>
    </subcellularLocation>
    <subcellularLocation>
        <location evidence="2">Mitochondrion inner membrane</location>
        <topology evidence="2">Single-pass membrane protein</topology>
    </subcellularLocation>
    <subcellularLocation>
        <location evidence="4">Mitochondrion outer membrane</location>
        <topology evidence="4">Single-pass membrane protein</topology>
    </subcellularLocation>
</comment>
<evidence type="ECO:0000256" key="16">
    <source>
        <dbReference type="ARBA" id="ARBA00023128"/>
    </source>
</evidence>
<dbReference type="PANTHER" id="PTHR22972">
    <property type="entry name" value="SERINE/THREONINE PROTEIN KINASE"/>
    <property type="match status" value="1"/>
</dbReference>
<dbReference type="GO" id="GO:0005829">
    <property type="term" value="C:cytosol"/>
    <property type="evidence" value="ECO:0007669"/>
    <property type="project" value="UniProtKB-SubCell"/>
</dbReference>
<dbReference type="GO" id="GO:0005524">
    <property type="term" value="F:ATP binding"/>
    <property type="evidence" value="ECO:0007669"/>
    <property type="project" value="UniProtKB-KW"/>
</dbReference>
<protein>
    <recommendedName>
        <fullName evidence="5">non-specific serine/threonine protein kinase</fullName>
        <ecNumber evidence="5">2.7.11.1</ecNumber>
    </recommendedName>
</protein>
<organism evidence="20">
    <name type="scientific">Lygus hesperus</name>
    <name type="common">Western plant bug</name>
    <dbReference type="NCBI Taxonomy" id="30085"/>
    <lineage>
        <taxon>Eukaryota</taxon>
        <taxon>Metazoa</taxon>
        <taxon>Ecdysozoa</taxon>
        <taxon>Arthropoda</taxon>
        <taxon>Hexapoda</taxon>
        <taxon>Insecta</taxon>
        <taxon>Pterygota</taxon>
        <taxon>Neoptera</taxon>
        <taxon>Paraneoptera</taxon>
        <taxon>Hemiptera</taxon>
        <taxon>Heteroptera</taxon>
        <taxon>Panheteroptera</taxon>
        <taxon>Cimicomorpha</taxon>
        <taxon>Miridae</taxon>
        <taxon>Mirini</taxon>
        <taxon>Lygus</taxon>
    </lineage>
</organism>
<keyword evidence="12" id="KW-0999">Mitochondrion inner membrane</keyword>
<keyword evidence="10" id="KW-0418">Kinase</keyword>
<evidence type="ECO:0000256" key="17">
    <source>
        <dbReference type="ARBA" id="ARBA00047899"/>
    </source>
</evidence>
<evidence type="ECO:0000256" key="5">
    <source>
        <dbReference type="ARBA" id="ARBA00012513"/>
    </source>
</evidence>
<evidence type="ECO:0000256" key="13">
    <source>
        <dbReference type="ARBA" id="ARBA00022840"/>
    </source>
</evidence>
<dbReference type="EMBL" id="GBRD01012767">
    <property type="protein sequence ID" value="JAG53057.1"/>
    <property type="molecule type" value="Transcribed_RNA"/>
</dbReference>
<comment type="cofactor">
    <cofactor evidence="1">
        <name>Mg(2+)</name>
        <dbReference type="ChEBI" id="CHEBI:18420"/>
    </cofactor>
</comment>
<dbReference type="InterPro" id="IPR008271">
    <property type="entry name" value="Ser/Thr_kinase_AS"/>
</dbReference>
<dbReference type="GO" id="GO:0046872">
    <property type="term" value="F:metal ion binding"/>
    <property type="evidence" value="ECO:0007669"/>
    <property type="project" value="UniProtKB-KW"/>
</dbReference>
<evidence type="ECO:0000256" key="18">
    <source>
        <dbReference type="ARBA" id="ARBA00048679"/>
    </source>
</evidence>
<dbReference type="InterPro" id="IPR000719">
    <property type="entry name" value="Prot_kinase_dom"/>
</dbReference>
<reference evidence="20" key="1">
    <citation type="submission" date="2014-09" db="EMBL/GenBank/DDBJ databases">
        <authorList>
            <person name="Magalhaes I.L.F."/>
            <person name="Oliveira U."/>
            <person name="Santos F.R."/>
            <person name="Vidigal T.H.D.A."/>
            <person name="Brescovit A.D."/>
            <person name="Santos A.J."/>
        </authorList>
    </citation>
    <scope>NUCLEOTIDE SEQUENCE</scope>
</reference>
<dbReference type="Pfam" id="PF00069">
    <property type="entry name" value="Pkinase"/>
    <property type="match status" value="1"/>
</dbReference>
<dbReference type="InterPro" id="IPR011009">
    <property type="entry name" value="Kinase-like_dom_sf"/>
</dbReference>
<keyword evidence="12" id="KW-0472">Membrane</keyword>
<keyword evidence="13" id="KW-0067">ATP-binding</keyword>
<evidence type="ECO:0000256" key="2">
    <source>
        <dbReference type="ARBA" id="ARBA00004434"/>
    </source>
</evidence>
<comment type="catalytic activity">
    <reaction evidence="18">
        <text>L-seryl-[protein] + ATP = O-phospho-L-seryl-[protein] + ADP + H(+)</text>
        <dbReference type="Rhea" id="RHEA:17989"/>
        <dbReference type="Rhea" id="RHEA-COMP:9863"/>
        <dbReference type="Rhea" id="RHEA-COMP:11604"/>
        <dbReference type="ChEBI" id="CHEBI:15378"/>
        <dbReference type="ChEBI" id="CHEBI:29999"/>
        <dbReference type="ChEBI" id="CHEBI:30616"/>
        <dbReference type="ChEBI" id="CHEBI:83421"/>
        <dbReference type="ChEBI" id="CHEBI:456216"/>
        <dbReference type="EC" id="2.7.11.1"/>
    </reaction>
</comment>
<sequence length="582" mass="64184">MSVRRALIKLWSTAKIFARPRAQGYHTGTVALPKHQIVAKAFGEGDVRAGVSRVQQGFDTARRIFASTLLSRVTTNVSAELRNRTTRQLLFGNSTPFFAFVGLSLATGSIITKEDELEGLCLEIRSSIERLHKATAEAESDLFTPNETIGIHNFTFGPYIGKGANAAIYCAKKKENNDVAGPDIQSHMPRGIFPFAIKMMFNYGVQSNAFLIMNKMANETLPARMVCTQIENEEEQPAIESIINEASVNLPPHPNIVSMHSALADYVPEGLPEALSEIPEALPVRLYSEGFGRNMTMFIVMKRYDTNLKAYLTERVADGSNVVKLPEVRESVLLFAQLLEGIAHINRHGVAHRDLKSDNLLLDLSSDADGRPEVPRLVLTDFGCSFHDSGGSLLLPFRTRHTDRGGNPALMAPEVINATPGPFAVIDYSKSDAWAAGAIAYELFTGRNPFIHDPDSGGRALLNSRTYSEKDLPPLPSDVPDVVTRLLFALLTRSPNKRPSAELAADILQLHLWAPSAWTKTVDGPLPSSSEILQWLLTMTTKVLTTDSYGGRRSQAEYQLIGSFLRRIKLERIRAALTFIQK</sequence>
<evidence type="ECO:0000256" key="7">
    <source>
        <dbReference type="ARBA" id="ARBA00022679"/>
    </source>
</evidence>
<dbReference type="SMART" id="SM00220">
    <property type="entry name" value="S_TKc"/>
    <property type="match status" value="1"/>
</dbReference>